<dbReference type="OrthoDB" id="3647at2759"/>
<dbReference type="GeneID" id="25414808"/>
<keyword evidence="2" id="KW-0808">Transferase</keyword>
<evidence type="ECO:0000313" key="2">
    <source>
        <dbReference type="EMBL" id="KEQ76344.1"/>
    </source>
</evidence>
<dbReference type="HOGENOM" id="CLU_037990_1_0_1"/>
<organism evidence="2 3">
    <name type="scientific">Aureobasidium namibiae CBS 147.97</name>
    <dbReference type="NCBI Taxonomy" id="1043004"/>
    <lineage>
        <taxon>Eukaryota</taxon>
        <taxon>Fungi</taxon>
        <taxon>Dikarya</taxon>
        <taxon>Ascomycota</taxon>
        <taxon>Pezizomycotina</taxon>
        <taxon>Dothideomycetes</taxon>
        <taxon>Dothideomycetidae</taxon>
        <taxon>Dothideales</taxon>
        <taxon>Saccotheciaceae</taxon>
        <taxon>Aureobasidium</taxon>
    </lineage>
</organism>
<dbReference type="GO" id="GO:0008168">
    <property type="term" value="F:methyltransferase activity"/>
    <property type="evidence" value="ECO:0007669"/>
    <property type="project" value="UniProtKB-KW"/>
</dbReference>
<dbReference type="PANTHER" id="PTHR43591:SF108">
    <property type="entry name" value="S-ADENOSYL-L-METHIONINE-DEPENDENT METHYLTRANSFERASE"/>
    <property type="match status" value="1"/>
</dbReference>
<feature type="region of interest" description="Disordered" evidence="1">
    <location>
        <begin position="187"/>
        <end position="216"/>
    </location>
</feature>
<dbReference type="PANTHER" id="PTHR43591">
    <property type="entry name" value="METHYLTRANSFERASE"/>
    <property type="match status" value="1"/>
</dbReference>
<evidence type="ECO:0000256" key="1">
    <source>
        <dbReference type="SAM" id="MobiDB-lite"/>
    </source>
</evidence>
<sequence length="275" mass="30100">MSHEHNAFTAANRETWDSKAKDYDAKPWQKKIAAQVASALDTHTTWLAANWISEGNKECRLLDYACGTGSVTRALSSQITHATGLDISSQMLHQYTTLLSSSHPHLSLSTAITDFCSTATPEYSNTSATFGSSAHYDVAGVALGFHHFSDPSLCISNLYASLKKGGVLFIVDWLPKEVKRDEHIGSAHAHAHPSAHSSNHSAQPSAQQKDKDTEEWKKMEKTIKTNGFGESDMKAFFEGAGFTDFGFVVLEEKFLLQMNGKEVAKTGFVAKGRKV</sequence>
<dbReference type="Gene3D" id="3.40.50.150">
    <property type="entry name" value="Vaccinia Virus protein VP39"/>
    <property type="match status" value="1"/>
</dbReference>
<keyword evidence="2" id="KW-0489">Methyltransferase</keyword>
<dbReference type="Proteomes" id="UP000027730">
    <property type="component" value="Unassembled WGS sequence"/>
</dbReference>
<accession>A0A074WXV5</accession>
<name>A0A074WXV5_9PEZI</name>
<dbReference type="SUPFAM" id="SSF53335">
    <property type="entry name" value="S-adenosyl-L-methionine-dependent methyltransferases"/>
    <property type="match status" value="1"/>
</dbReference>
<dbReference type="AlphaFoldDB" id="A0A074WXV5"/>
<keyword evidence="3" id="KW-1185">Reference proteome</keyword>
<reference evidence="2 3" key="1">
    <citation type="journal article" date="2014" name="BMC Genomics">
        <title>Genome sequencing of four Aureobasidium pullulans varieties: biotechnological potential, stress tolerance, and description of new species.</title>
        <authorList>
            <person name="Gostin Ar C."/>
            <person name="Ohm R.A."/>
            <person name="Kogej T."/>
            <person name="Sonjak S."/>
            <person name="Turk M."/>
            <person name="Zajc J."/>
            <person name="Zalar P."/>
            <person name="Grube M."/>
            <person name="Sun H."/>
            <person name="Han J."/>
            <person name="Sharma A."/>
            <person name="Chiniquy J."/>
            <person name="Ngan C.Y."/>
            <person name="Lipzen A."/>
            <person name="Barry K."/>
            <person name="Grigoriev I.V."/>
            <person name="Gunde-Cimerman N."/>
        </authorList>
    </citation>
    <scope>NUCLEOTIDE SEQUENCE [LARGE SCALE GENOMIC DNA]</scope>
    <source>
        <strain evidence="2 3">CBS 147.97</strain>
    </source>
</reference>
<dbReference type="Pfam" id="PF13489">
    <property type="entry name" value="Methyltransf_23"/>
    <property type="match status" value="1"/>
</dbReference>
<feature type="compositionally biased region" description="Low complexity" evidence="1">
    <location>
        <begin position="187"/>
        <end position="207"/>
    </location>
</feature>
<dbReference type="GO" id="GO:0032259">
    <property type="term" value="P:methylation"/>
    <property type="evidence" value="ECO:0007669"/>
    <property type="project" value="UniProtKB-KW"/>
</dbReference>
<protein>
    <submittedName>
        <fullName evidence="2">S-adenosyl-L-methionine-dependent methyltransferase</fullName>
    </submittedName>
</protein>
<dbReference type="STRING" id="1043004.A0A074WXV5"/>
<gene>
    <name evidence="2" type="ORF">M436DRAFT_70707</name>
</gene>
<proteinExistence type="predicted"/>
<evidence type="ECO:0000313" key="3">
    <source>
        <dbReference type="Proteomes" id="UP000027730"/>
    </source>
</evidence>
<dbReference type="EMBL" id="KL584704">
    <property type="protein sequence ID" value="KEQ76344.1"/>
    <property type="molecule type" value="Genomic_DNA"/>
</dbReference>
<dbReference type="RefSeq" id="XP_013430437.1">
    <property type="nucleotide sequence ID" value="XM_013574983.1"/>
</dbReference>
<dbReference type="InterPro" id="IPR029063">
    <property type="entry name" value="SAM-dependent_MTases_sf"/>
</dbReference>